<sequence>MHVEDLLARRTRLCYEHRNRGLAAIDEVAKIAADILGWDEAAKAHEIENYKARCDAEEKAEGIVSEAEAQKVREQAVPITEFVDVSPQIDG</sequence>
<evidence type="ECO:0000313" key="2">
    <source>
        <dbReference type="EMBL" id="EPD31195.1"/>
    </source>
</evidence>
<feature type="domain" description="Alpha-glycerophosphate oxidase C-terminal" evidence="1">
    <location>
        <begin position="2"/>
        <end position="42"/>
    </location>
</feature>
<dbReference type="AlphaFoldDB" id="A0A9W5RF27"/>
<dbReference type="Proteomes" id="UP000014387">
    <property type="component" value="Unassembled WGS sequence"/>
</dbReference>
<evidence type="ECO:0000313" key="3">
    <source>
        <dbReference type="Proteomes" id="UP000014387"/>
    </source>
</evidence>
<dbReference type="InterPro" id="IPR031656">
    <property type="entry name" value="DAO_C"/>
</dbReference>
<comment type="caution">
    <text evidence="2">The sequence shown here is derived from an EMBL/GenBank/DDBJ whole genome shotgun (WGS) entry which is preliminary data.</text>
</comment>
<reference evidence="2 3" key="1">
    <citation type="submission" date="2013-05" db="EMBL/GenBank/DDBJ databases">
        <title>The Genome Sequence of Actinomyces europaeus ACS-120-V-COL10B.</title>
        <authorList>
            <consortium name="The Broad Institute Genomics Platform"/>
            <person name="Earl A."/>
            <person name="Ward D."/>
            <person name="Feldgarden M."/>
            <person name="Gevers D."/>
            <person name="Saerens B."/>
            <person name="Vaneechoutte M."/>
            <person name="Walker B."/>
            <person name="Young S."/>
            <person name="Zeng Q."/>
            <person name="Gargeya S."/>
            <person name="Fitzgerald M."/>
            <person name="Haas B."/>
            <person name="Abouelleil A."/>
            <person name="Allen A.W."/>
            <person name="Alvarado L."/>
            <person name="Arachchi H.M."/>
            <person name="Berlin A.M."/>
            <person name="Chapman S.B."/>
            <person name="Gainer-Dewar J."/>
            <person name="Goldberg J."/>
            <person name="Griggs A."/>
            <person name="Gujja S."/>
            <person name="Hansen M."/>
            <person name="Howarth C."/>
            <person name="Imamovic A."/>
            <person name="Ireland A."/>
            <person name="Larimer J."/>
            <person name="McCowan C."/>
            <person name="Murphy C."/>
            <person name="Pearson M."/>
            <person name="Poon T.W."/>
            <person name="Priest M."/>
            <person name="Roberts A."/>
            <person name="Saif S."/>
            <person name="Shea T."/>
            <person name="Sisk P."/>
            <person name="Sykes S."/>
            <person name="Wortman J."/>
            <person name="Nusbaum C."/>
            <person name="Birren B."/>
        </authorList>
    </citation>
    <scope>NUCLEOTIDE SEQUENCE [LARGE SCALE GENOMIC DNA]</scope>
    <source>
        <strain evidence="2 3">ACS-120-V-Col10b</strain>
    </source>
</reference>
<gene>
    <name evidence="2" type="ORF">HMPREF9238_00960</name>
</gene>
<dbReference type="RefSeq" id="WP_016444306.1">
    <property type="nucleotide sequence ID" value="NZ_KE150266.1"/>
</dbReference>
<protein>
    <recommendedName>
        <fullName evidence="1">Alpha-glycerophosphate oxidase C-terminal domain-containing protein</fullName>
    </recommendedName>
</protein>
<evidence type="ECO:0000259" key="1">
    <source>
        <dbReference type="Pfam" id="PF16901"/>
    </source>
</evidence>
<name>A0A9W5RF27_9ACTO</name>
<dbReference type="Gene3D" id="1.10.8.870">
    <property type="entry name" value="Alpha-glycerophosphate oxidase, cap domain"/>
    <property type="match status" value="1"/>
</dbReference>
<dbReference type="EMBL" id="AGWN01000001">
    <property type="protein sequence ID" value="EPD31195.1"/>
    <property type="molecule type" value="Genomic_DNA"/>
</dbReference>
<keyword evidence="3" id="KW-1185">Reference proteome</keyword>
<proteinExistence type="predicted"/>
<dbReference type="InterPro" id="IPR038299">
    <property type="entry name" value="DAO_C_sf"/>
</dbReference>
<accession>A0A9W5RF27</accession>
<organism evidence="2 3">
    <name type="scientific">Gleimia europaea ACS-120-V-Col10b</name>
    <dbReference type="NCBI Taxonomy" id="883069"/>
    <lineage>
        <taxon>Bacteria</taxon>
        <taxon>Bacillati</taxon>
        <taxon>Actinomycetota</taxon>
        <taxon>Actinomycetes</taxon>
        <taxon>Actinomycetales</taxon>
        <taxon>Actinomycetaceae</taxon>
        <taxon>Gleimia</taxon>
    </lineage>
</organism>
<dbReference type="Pfam" id="PF16901">
    <property type="entry name" value="DAO_C"/>
    <property type="match status" value="1"/>
</dbReference>